<dbReference type="PANTHER" id="PTHR11530">
    <property type="entry name" value="D-AMINO ACID OXIDASE"/>
    <property type="match status" value="1"/>
</dbReference>
<accession>A0ABM0MPH6</accession>
<dbReference type="InterPro" id="IPR006181">
    <property type="entry name" value="D-amino_acid_oxidase_CS"/>
</dbReference>
<feature type="domain" description="FAD dependent oxidoreductase" evidence="7">
    <location>
        <begin position="67"/>
        <end position="188"/>
    </location>
</feature>
<evidence type="ECO:0000313" key="9">
    <source>
        <dbReference type="RefSeq" id="XP_006821917.1"/>
    </source>
</evidence>
<keyword evidence="4" id="KW-0285">Flavoprotein</keyword>
<dbReference type="InterPro" id="IPR023209">
    <property type="entry name" value="DAO"/>
</dbReference>
<evidence type="ECO:0000256" key="2">
    <source>
        <dbReference type="ARBA" id="ARBA00004253"/>
    </source>
</evidence>
<reference evidence="9" key="1">
    <citation type="submission" date="2025-08" db="UniProtKB">
        <authorList>
            <consortium name="RefSeq"/>
        </authorList>
    </citation>
    <scope>IDENTIFICATION</scope>
    <source>
        <tissue evidence="9">Testes</tissue>
    </source>
</reference>
<dbReference type="PANTHER" id="PTHR11530:SF11">
    <property type="entry name" value="D-ASPARTATE OXIDASE"/>
    <property type="match status" value="1"/>
</dbReference>
<keyword evidence="5" id="KW-0274">FAD</keyword>
<evidence type="ECO:0000313" key="8">
    <source>
        <dbReference type="Proteomes" id="UP000694865"/>
    </source>
</evidence>
<dbReference type="InterPro" id="IPR006076">
    <property type="entry name" value="FAD-dep_OxRdtase"/>
</dbReference>
<gene>
    <name evidence="9" type="primary">LOC100376988</name>
</gene>
<evidence type="ECO:0000256" key="1">
    <source>
        <dbReference type="ARBA" id="ARBA00001974"/>
    </source>
</evidence>
<evidence type="ECO:0000256" key="6">
    <source>
        <dbReference type="ARBA" id="ARBA00023002"/>
    </source>
</evidence>
<evidence type="ECO:0000259" key="7">
    <source>
        <dbReference type="Pfam" id="PF01266"/>
    </source>
</evidence>
<dbReference type="Proteomes" id="UP000694865">
    <property type="component" value="Unplaced"/>
</dbReference>
<dbReference type="RefSeq" id="XP_006821917.1">
    <property type="nucleotide sequence ID" value="XM_006821854.1"/>
</dbReference>
<dbReference type="Pfam" id="PF01266">
    <property type="entry name" value="DAO"/>
    <property type="match status" value="1"/>
</dbReference>
<keyword evidence="8" id="KW-1185">Reference proteome</keyword>
<keyword evidence="6" id="KW-0560">Oxidoreductase</keyword>
<evidence type="ECO:0000256" key="5">
    <source>
        <dbReference type="ARBA" id="ARBA00022827"/>
    </source>
</evidence>
<dbReference type="Gene3D" id="3.40.50.720">
    <property type="entry name" value="NAD(P)-binding Rossmann-like Domain"/>
    <property type="match status" value="1"/>
</dbReference>
<evidence type="ECO:0000256" key="4">
    <source>
        <dbReference type="ARBA" id="ARBA00022630"/>
    </source>
</evidence>
<dbReference type="PROSITE" id="PS00677">
    <property type="entry name" value="DAO"/>
    <property type="match status" value="1"/>
</dbReference>
<dbReference type="GeneID" id="100376988"/>
<evidence type="ECO:0000256" key="3">
    <source>
        <dbReference type="ARBA" id="ARBA00006730"/>
    </source>
</evidence>
<proteinExistence type="inferred from homology"/>
<sequence length="203" mass="22477">MPLSKLGMPLSKLGMPLSKPGMPLNKLGMPLSKPGMPLNKLGMPLSKLRMSLSKLGMSPSKLGMPPNKLGMPLSKLGMSLSKLKYFSLLSDKTIALGGTHQYHDWRTTNDEEDCKRIFEECCKLVPSLRRSKLILKRAALRPCRPTVRLEKEERLVHGGKVMKVVHNYGHGGGGISLHWGCAQHATQLVKEYLQEKPAISSRL</sequence>
<dbReference type="Gene3D" id="3.30.9.10">
    <property type="entry name" value="D-Amino Acid Oxidase, subunit A, domain 2"/>
    <property type="match status" value="1"/>
</dbReference>
<comment type="cofactor">
    <cofactor evidence="1">
        <name>FAD</name>
        <dbReference type="ChEBI" id="CHEBI:57692"/>
    </cofactor>
</comment>
<name>A0ABM0MPH6_SACKO</name>
<protein>
    <submittedName>
        <fullName evidence="9">D-amino-acid oxidase 2-like</fullName>
    </submittedName>
</protein>
<comment type="subcellular location">
    <subcellularLocation>
        <location evidence="2">Peroxisome matrix</location>
    </subcellularLocation>
</comment>
<comment type="similarity">
    <text evidence="3">Belongs to the DAMOX/DASOX family.</text>
</comment>
<dbReference type="SUPFAM" id="SSF54373">
    <property type="entry name" value="FAD-linked reductases, C-terminal domain"/>
    <property type="match status" value="1"/>
</dbReference>
<organism evidence="8 9">
    <name type="scientific">Saccoglossus kowalevskii</name>
    <name type="common">Acorn worm</name>
    <dbReference type="NCBI Taxonomy" id="10224"/>
    <lineage>
        <taxon>Eukaryota</taxon>
        <taxon>Metazoa</taxon>
        <taxon>Hemichordata</taxon>
        <taxon>Enteropneusta</taxon>
        <taxon>Harrimaniidae</taxon>
        <taxon>Saccoglossus</taxon>
    </lineage>
</organism>